<feature type="transmembrane region" description="Helical" evidence="1">
    <location>
        <begin position="79"/>
        <end position="98"/>
    </location>
</feature>
<evidence type="ECO:0000313" key="2">
    <source>
        <dbReference type="EMBL" id="TCP03218.1"/>
    </source>
</evidence>
<comment type="caution">
    <text evidence="2">The sequence shown here is derived from an EMBL/GenBank/DDBJ whole genome shotgun (WGS) entry which is preliminary data.</text>
</comment>
<dbReference type="EMBL" id="SLXE01000021">
    <property type="protein sequence ID" value="TCP03218.1"/>
    <property type="molecule type" value="Genomic_DNA"/>
</dbReference>
<evidence type="ECO:0000313" key="3">
    <source>
        <dbReference type="Proteomes" id="UP000294721"/>
    </source>
</evidence>
<keyword evidence="1" id="KW-1133">Transmembrane helix</keyword>
<keyword evidence="1" id="KW-0472">Membrane</keyword>
<keyword evidence="3" id="KW-1185">Reference proteome</keyword>
<feature type="transmembrane region" description="Helical" evidence="1">
    <location>
        <begin position="166"/>
        <end position="193"/>
    </location>
</feature>
<accession>A0ABY2BXJ4</accession>
<proteinExistence type="predicted"/>
<dbReference type="Proteomes" id="UP000294721">
    <property type="component" value="Unassembled WGS sequence"/>
</dbReference>
<name>A0ABY2BXJ4_9NEIS</name>
<organism evidence="2 3">
    <name type="scientific">Uruburuella suis</name>
    <dbReference type="NCBI Taxonomy" id="252130"/>
    <lineage>
        <taxon>Bacteria</taxon>
        <taxon>Pseudomonadati</taxon>
        <taxon>Pseudomonadota</taxon>
        <taxon>Betaproteobacteria</taxon>
        <taxon>Neisseriales</taxon>
        <taxon>Neisseriaceae</taxon>
        <taxon>Uruburuella</taxon>
    </lineage>
</organism>
<protein>
    <recommendedName>
        <fullName evidence="4">Yip1-like protein</fullName>
    </recommendedName>
</protein>
<evidence type="ECO:0008006" key="4">
    <source>
        <dbReference type="Google" id="ProtNLM"/>
    </source>
</evidence>
<feature type="transmembrane region" description="Helical" evidence="1">
    <location>
        <begin position="6"/>
        <end position="26"/>
    </location>
</feature>
<evidence type="ECO:0000256" key="1">
    <source>
        <dbReference type="SAM" id="Phobius"/>
    </source>
</evidence>
<sequence>MISATIRVFAGTAAFFTIIFGIRLMLYQFLRDMLDVLRLRYKAPDDYRYTTPVILAVLLLIGLVNAASMSPLFGKSAGAVAFAVALTFIKWLILGRVMRGVLQYYGAPRLPLWGFVLVSEALIIPALAMLYAPVLALLGLFWQMWTFWVQAIGFMKMSGQSMWKVLLGYAAYLVVLMLAGSLLMMLFGAMGWLDLQSISEQVNGMMNAPQP</sequence>
<reference evidence="2 3" key="1">
    <citation type="submission" date="2019-03" db="EMBL/GenBank/DDBJ databases">
        <title>Genomic Encyclopedia of Type Strains, Phase IV (KMG-IV): sequencing the most valuable type-strain genomes for metagenomic binning, comparative biology and taxonomic classification.</title>
        <authorList>
            <person name="Goeker M."/>
        </authorList>
    </citation>
    <scope>NUCLEOTIDE SEQUENCE [LARGE SCALE GENOMIC DNA]</scope>
    <source>
        <strain evidence="2 3">DSM 17474</strain>
    </source>
</reference>
<gene>
    <name evidence="2" type="ORF">EV680_12130</name>
</gene>
<keyword evidence="1" id="KW-0812">Transmembrane</keyword>
<feature type="transmembrane region" description="Helical" evidence="1">
    <location>
        <begin position="47"/>
        <end position="67"/>
    </location>
</feature>